<dbReference type="InterPro" id="IPR001138">
    <property type="entry name" value="Zn2Cys6_DnaBD"/>
</dbReference>
<dbReference type="PROSITE" id="PS00463">
    <property type="entry name" value="ZN2_CY6_FUNGAL_1"/>
    <property type="match status" value="1"/>
</dbReference>
<evidence type="ECO:0000256" key="3">
    <source>
        <dbReference type="ARBA" id="ARBA00023015"/>
    </source>
</evidence>
<dbReference type="GO" id="GO:0000981">
    <property type="term" value="F:DNA-binding transcription factor activity, RNA polymerase II-specific"/>
    <property type="evidence" value="ECO:0007669"/>
    <property type="project" value="InterPro"/>
</dbReference>
<name>A0A6A5Y6Y0_9PLEO</name>
<reference evidence="9" key="1">
    <citation type="journal article" date="2020" name="Stud. Mycol.">
        <title>101 Dothideomycetes genomes: a test case for predicting lifestyles and emergence of pathogens.</title>
        <authorList>
            <person name="Haridas S."/>
            <person name="Albert R."/>
            <person name="Binder M."/>
            <person name="Bloem J."/>
            <person name="Labutti K."/>
            <person name="Salamov A."/>
            <person name="Andreopoulos B."/>
            <person name="Baker S."/>
            <person name="Barry K."/>
            <person name="Bills G."/>
            <person name="Bluhm B."/>
            <person name="Cannon C."/>
            <person name="Castanera R."/>
            <person name="Culley D."/>
            <person name="Daum C."/>
            <person name="Ezra D."/>
            <person name="Gonzalez J."/>
            <person name="Henrissat B."/>
            <person name="Kuo A."/>
            <person name="Liang C."/>
            <person name="Lipzen A."/>
            <person name="Lutzoni F."/>
            <person name="Magnuson J."/>
            <person name="Mondo S."/>
            <person name="Nolan M."/>
            <person name="Ohm R."/>
            <person name="Pangilinan J."/>
            <person name="Park H.-J."/>
            <person name="Ramirez L."/>
            <person name="Alfaro M."/>
            <person name="Sun H."/>
            <person name="Tritt A."/>
            <person name="Yoshinaga Y."/>
            <person name="Zwiers L.-H."/>
            <person name="Turgeon B."/>
            <person name="Goodwin S."/>
            <person name="Spatafora J."/>
            <person name="Crous P."/>
            <person name="Grigoriev I."/>
        </authorList>
    </citation>
    <scope>NUCLEOTIDE SEQUENCE</scope>
    <source>
        <strain evidence="9">CBS 175.79</strain>
    </source>
</reference>
<dbReference type="OrthoDB" id="3266505at2759"/>
<dbReference type="GO" id="GO:0008270">
    <property type="term" value="F:zinc ion binding"/>
    <property type="evidence" value="ECO:0007669"/>
    <property type="project" value="InterPro"/>
</dbReference>
<dbReference type="PROSITE" id="PS50048">
    <property type="entry name" value="ZN2_CY6_FUNGAL_2"/>
    <property type="match status" value="1"/>
</dbReference>
<dbReference type="SUPFAM" id="SSF57701">
    <property type="entry name" value="Zn2/Cys6 DNA-binding domain"/>
    <property type="match status" value="1"/>
</dbReference>
<evidence type="ECO:0000256" key="5">
    <source>
        <dbReference type="ARBA" id="ARBA00023163"/>
    </source>
</evidence>
<evidence type="ECO:0000256" key="4">
    <source>
        <dbReference type="ARBA" id="ARBA00023125"/>
    </source>
</evidence>
<dbReference type="GeneID" id="54290860"/>
<feature type="domain" description="Zn(2)-C6 fungal-type" evidence="8">
    <location>
        <begin position="18"/>
        <end position="47"/>
    </location>
</feature>
<accession>A0A6A5Y6Y0</accession>
<evidence type="ECO:0000313" key="10">
    <source>
        <dbReference type="Proteomes" id="UP000799778"/>
    </source>
</evidence>
<dbReference type="Gene3D" id="4.10.240.10">
    <property type="entry name" value="Zn(2)-C6 fungal-type DNA-binding domain"/>
    <property type="match status" value="1"/>
</dbReference>
<dbReference type="AlphaFoldDB" id="A0A6A5Y6Y0"/>
<feature type="region of interest" description="Disordered" evidence="7">
    <location>
        <begin position="131"/>
        <end position="152"/>
    </location>
</feature>
<dbReference type="PANTHER" id="PTHR47540:SF6">
    <property type="entry name" value="ZN(II)2CYS6 TRANSCRIPTION FACTOR (EUROFUNG)"/>
    <property type="match status" value="1"/>
</dbReference>
<evidence type="ECO:0000256" key="7">
    <source>
        <dbReference type="SAM" id="MobiDB-lite"/>
    </source>
</evidence>
<sequence>MPRNNALRSPPGGRPSTACHRCHDRKVKCSREVPCRNCHLAHRTCTYPSREQFLTVPESYIRNLEANASRLSAAPATYYPAVSSRPNDVGTHANGATSSGSHSKAELLVEDPTTEGFVSRLKRFRQPYLAGSSSQLPHDSQSSPSNVGGNTPQESAYEYVRLNFDTKNPSLSIKLPPYPYALVLLNQFDVFLGHDWHWFLRKTFREKLNVTYQQPFSDEASDRTWLCRLLVVFALGESYNSGQPPEIHFLPDGSHASHSFPDRESKPPPGTQFFEQALALLNIRHENPSIDQVEALNLIAFYSYSLNRRKAAYSYAGQSTRMSNMLGLHKPPTSTTSSIVELEHQKRVWWTTYCLDRMTSTEMGLPTAIHISEVEISYPEDSPLLTPEQREEFGDAHTINAYIQLAFIHADICENMKSLDEDTTANVGKWTGSIVQRLNDLKAGLPPHLNYDFEDGIPEPVKQLHDRSLASLYQRYNQCFILLLRPLFLKRIMLLLSSKTTEAEQEDLQDLTNICLRMARTTLNIIIDLWNMDKIAKFGFWESLHLFSSLTILSLANSVNSRWPGSFNEKPNDAATYETAKNLLLNMVLAGNLASKGQACMLEDVEAFHEVCWRDDRETFEIDSSWNLDDWISQITCLAL</sequence>
<keyword evidence="4" id="KW-0238">DNA-binding</keyword>
<dbReference type="GO" id="GO:0006351">
    <property type="term" value="P:DNA-templated transcription"/>
    <property type="evidence" value="ECO:0007669"/>
    <property type="project" value="InterPro"/>
</dbReference>
<dbReference type="PANTHER" id="PTHR47540">
    <property type="entry name" value="THIAMINE REPRESSIBLE GENES REGULATORY PROTEIN THI5"/>
    <property type="match status" value="1"/>
</dbReference>
<dbReference type="Proteomes" id="UP000799778">
    <property type="component" value="Unassembled WGS sequence"/>
</dbReference>
<evidence type="ECO:0000259" key="8">
    <source>
        <dbReference type="PROSITE" id="PS50048"/>
    </source>
</evidence>
<proteinExistence type="predicted"/>
<organism evidence="9 10">
    <name type="scientific">Aaosphaeria arxii CBS 175.79</name>
    <dbReference type="NCBI Taxonomy" id="1450172"/>
    <lineage>
        <taxon>Eukaryota</taxon>
        <taxon>Fungi</taxon>
        <taxon>Dikarya</taxon>
        <taxon>Ascomycota</taxon>
        <taxon>Pezizomycotina</taxon>
        <taxon>Dothideomycetes</taxon>
        <taxon>Pleosporomycetidae</taxon>
        <taxon>Pleosporales</taxon>
        <taxon>Pleosporales incertae sedis</taxon>
        <taxon>Aaosphaeria</taxon>
    </lineage>
</organism>
<keyword evidence="5" id="KW-0804">Transcription</keyword>
<gene>
    <name evidence="9" type="ORF">BU24DRAFT_487536</name>
</gene>
<dbReference type="EMBL" id="ML978066">
    <property type="protein sequence ID" value="KAF2021036.1"/>
    <property type="molecule type" value="Genomic_DNA"/>
</dbReference>
<evidence type="ECO:0000256" key="1">
    <source>
        <dbReference type="ARBA" id="ARBA00004123"/>
    </source>
</evidence>
<keyword evidence="10" id="KW-1185">Reference proteome</keyword>
<feature type="region of interest" description="Disordered" evidence="7">
    <location>
        <begin position="84"/>
        <end position="107"/>
    </location>
</feature>
<evidence type="ECO:0000256" key="2">
    <source>
        <dbReference type="ARBA" id="ARBA00022723"/>
    </source>
</evidence>
<dbReference type="Pfam" id="PF00172">
    <property type="entry name" value="Zn_clus"/>
    <property type="match status" value="1"/>
</dbReference>
<feature type="compositionally biased region" description="Low complexity" evidence="7">
    <location>
        <begin position="132"/>
        <end position="145"/>
    </location>
</feature>
<dbReference type="Pfam" id="PF04082">
    <property type="entry name" value="Fungal_trans"/>
    <property type="match status" value="1"/>
</dbReference>
<evidence type="ECO:0000313" key="9">
    <source>
        <dbReference type="EMBL" id="KAF2021036.1"/>
    </source>
</evidence>
<dbReference type="InterPro" id="IPR036864">
    <property type="entry name" value="Zn2-C6_fun-type_DNA-bd_sf"/>
</dbReference>
<dbReference type="SMART" id="SM00906">
    <property type="entry name" value="Fungal_trans"/>
    <property type="match status" value="1"/>
</dbReference>
<keyword evidence="2" id="KW-0479">Metal-binding</keyword>
<protein>
    <recommendedName>
        <fullName evidence="8">Zn(2)-C6 fungal-type domain-containing protein</fullName>
    </recommendedName>
</protein>
<dbReference type="InterPro" id="IPR007219">
    <property type="entry name" value="XnlR_reg_dom"/>
</dbReference>
<dbReference type="GO" id="GO:0005634">
    <property type="term" value="C:nucleus"/>
    <property type="evidence" value="ECO:0007669"/>
    <property type="project" value="UniProtKB-SubCell"/>
</dbReference>
<evidence type="ECO:0000256" key="6">
    <source>
        <dbReference type="ARBA" id="ARBA00023242"/>
    </source>
</evidence>
<dbReference type="CDD" id="cd00067">
    <property type="entry name" value="GAL4"/>
    <property type="match status" value="1"/>
</dbReference>
<dbReference type="GO" id="GO:0043565">
    <property type="term" value="F:sequence-specific DNA binding"/>
    <property type="evidence" value="ECO:0007669"/>
    <property type="project" value="TreeGrafter"/>
</dbReference>
<keyword evidence="3" id="KW-0805">Transcription regulation</keyword>
<dbReference type="CDD" id="cd12148">
    <property type="entry name" value="fungal_TF_MHR"/>
    <property type="match status" value="1"/>
</dbReference>
<keyword evidence="6" id="KW-0539">Nucleus</keyword>
<dbReference type="GO" id="GO:0045944">
    <property type="term" value="P:positive regulation of transcription by RNA polymerase II"/>
    <property type="evidence" value="ECO:0007669"/>
    <property type="project" value="TreeGrafter"/>
</dbReference>
<dbReference type="InterPro" id="IPR051711">
    <property type="entry name" value="Stress_Response_Reg"/>
</dbReference>
<dbReference type="RefSeq" id="XP_033389375.1">
    <property type="nucleotide sequence ID" value="XM_033533463.1"/>
</dbReference>
<dbReference type="SMART" id="SM00066">
    <property type="entry name" value="GAL4"/>
    <property type="match status" value="1"/>
</dbReference>
<comment type="subcellular location">
    <subcellularLocation>
        <location evidence="1">Nucleus</location>
    </subcellularLocation>
</comment>